<dbReference type="AlphaFoldDB" id="A0A381XJR7"/>
<dbReference type="InterPro" id="IPR036942">
    <property type="entry name" value="Beta-barrel_TonB_sf"/>
</dbReference>
<evidence type="ECO:0008006" key="5">
    <source>
        <dbReference type="Google" id="ProtNLM"/>
    </source>
</evidence>
<evidence type="ECO:0000256" key="2">
    <source>
        <dbReference type="ARBA" id="ARBA00023136"/>
    </source>
</evidence>
<evidence type="ECO:0000313" key="4">
    <source>
        <dbReference type="EMBL" id="SVA64533.1"/>
    </source>
</evidence>
<comment type="subcellular location">
    <subcellularLocation>
        <location evidence="1">Cell outer membrane</location>
    </subcellularLocation>
</comment>
<organism evidence="4">
    <name type="scientific">marine metagenome</name>
    <dbReference type="NCBI Taxonomy" id="408172"/>
    <lineage>
        <taxon>unclassified sequences</taxon>
        <taxon>metagenomes</taxon>
        <taxon>ecological metagenomes</taxon>
    </lineage>
</organism>
<name>A0A381XJR7_9ZZZZ</name>
<reference evidence="4" key="1">
    <citation type="submission" date="2018-05" db="EMBL/GenBank/DDBJ databases">
        <authorList>
            <person name="Lanie J.A."/>
            <person name="Ng W.-L."/>
            <person name="Kazmierczak K.M."/>
            <person name="Andrzejewski T.M."/>
            <person name="Davidsen T.M."/>
            <person name="Wayne K.J."/>
            <person name="Tettelin H."/>
            <person name="Glass J.I."/>
            <person name="Rusch D."/>
            <person name="Podicherti R."/>
            <person name="Tsui H.-C.T."/>
            <person name="Winkler M.E."/>
        </authorList>
    </citation>
    <scope>NUCLEOTIDE SEQUENCE</scope>
</reference>
<dbReference type="Gene3D" id="2.40.170.20">
    <property type="entry name" value="TonB-dependent receptor, beta-barrel domain"/>
    <property type="match status" value="1"/>
</dbReference>
<dbReference type="GO" id="GO:0009279">
    <property type="term" value="C:cell outer membrane"/>
    <property type="evidence" value="ECO:0007669"/>
    <property type="project" value="UniProtKB-SubCell"/>
</dbReference>
<gene>
    <name evidence="4" type="ORF">METZ01_LOCUS117387</name>
</gene>
<keyword evidence="2" id="KW-0472">Membrane</keyword>
<accession>A0A381XJR7</accession>
<evidence type="ECO:0000256" key="1">
    <source>
        <dbReference type="ARBA" id="ARBA00004442"/>
    </source>
</evidence>
<protein>
    <recommendedName>
        <fullName evidence="5">TonB-dependent receptor-like beta-barrel domain-containing protein</fullName>
    </recommendedName>
</protein>
<evidence type="ECO:0000256" key="3">
    <source>
        <dbReference type="ARBA" id="ARBA00023237"/>
    </source>
</evidence>
<sequence>NHSYTGDFSASGIERALDRIPSRETTNISFSWWSDNYKTAVRAAVNNIMDNDQVYSISTTTSGDNYSKYGGALSPRTMYVDVRYRF</sequence>
<dbReference type="EMBL" id="UINC01015301">
    <property type="protein sequence ID" value="SVA64533.1"/>
    <property type="molecule type" value="Genomic_DNA"/>
</dbReference>
<feature type="non-terminal residue" evidence="4">
    <location>
        <position position="1"/>
    </location>
</feature>
<keyword evidence="3" id="KW-0998">Cell outer membrane</keyword>
<proteinExistence type="predicted"/>
<dbReference type="SUPFAM" id="SSF56935">
    <property type="entry name" value="Porins"/>
    <property type="match status" value="1"/>
</dbReference>